<dbReference type="PANTHER" id="PTHR42920:SF5">
    <property type="entry name" value="EAMA DOMAIN-CONTAINING PROTEIN"/>
    <property type="match status" value="1"/>
</dbReference>
<keyword evidence="6 7" id="KW-0472">Membrane</keyword>
<keyword evidence="5 7" id="KW-1133">Transmembrane helix</keyword>
<comment type="similarity">
    <text evidence="2">Belongs to the EamA transporter family.</text>
</comment>
<dbReference type="InterPro" id="IPR000620">
    <property type="entry name" value="EamA_dom"/>
</dbReference>
<accession>H1CXU6</accession>
<dbReference type="HOGENOM" id="CLU_033863_21_3_9"/>
<dbReference type="AlphaFoldDB" id="H1CXU6"/>
<feature type="transmembrane region" description="Helical" evidence="7">
    <location>
        <begin position="118"/>
        <end position="139"/>
    </location>
</feature>
<feature type="transmembrane region" description="Helical" evidence="7">
    <location>
        <begin position="238"/>
        <end position="255"/>
    </location>
</feature>
<feature type="transmembrane region" description="Helical" evidence="7">
    <location>
        <begin position="64"/>
        <end position="86"/>
    </location>
</feature>
<evidence type="ECO:0000256" key="5">
    <source>
        <dbReference type="ARBA" id="ARBA00022989"/>
    </source>
</evidence>
<dbReference type="RefSeq" id="WP_008858690.1">
    <property type="nucleotide sequence ID" value="NZ_JH591187.1"/>
</dbReference>
<feature type="transmembrane region" description="Helical" evidence="7">
    <location>
        <begin position="261"/>
        <end position="281"/>
    </location>
</feature>
<feature type="transmembrane region" description="Helical" evidence="7">
    <location>
        <begin position="32"/>
        <end position="52"/>
    </location>
</feature>
<gene>
    <name evidence="9" type="ORF">HMPREF9453_00184</name>
</gene>
<reference evidence="9 10" key="1">
    <citation type="submission" date="2011-11" db="EMBL/GenBank/DDBJ databases">
        <title>The Genome Sequence of Dialister succinatiphilus YIT 11850.</title>
        <authorList>
            <consortium name="The Broad Institute Genome Sequencing Platform"/>
            <person name="Earl A."/>
            <person name="Ward D."/>
            <person name="Feldgarden M."/>
            <person name="Gevers D."/>
            <person name="Morotomi M."/>
            <person name="Young S.K."/>
            <person name="Zeng Q."/>
            <person name="Gargeya S."/>
            <person name="Fitzgerald M."/>
            <person name="Haas B."/>
            <person name="Abouelleil A."/>
            <person name="Alvarado L."/>
            <person name="Arachchi H.M."/>
            <person name="Berlin A."/>
            <person name="Brown A."/>
            <person name="Chapman S.B."/>
            <person name="Dunbar C."/>
            <person name="Gearin G."/>
            <person name="Goldberg J."/>
            <person name="Griggs A."/>
            <person name="Gujja S."/>
            <person name="Heiman D."/>
            <person name="Howarth C."/>
            <person name="Lui A."/>
            <person name="MacDonald P.J.P."/>
            <person name="Montmayeur A."/>
            <person name="Murphy C."/>
            <person name="Neiman D."/>
            <person name="Pearson M."/>
            <person name="Priest M."/>
            <person name="Roberts A."/>
            <person name="Saif S."/>
            <person name="Shea T."/>
            <person name="Sisk P."/>
            <person name="Stolte C."/>
            <person name="Sykes S."/>
            <person name="Wortman J."/>
            <person name="Nusbaum C."/>
            <person name="Birren B."/>
        </authorList>
    </citation>
    <scope>NUCLEOTIDE SEQUENCE [LARGE SCALE GENOMIC DNA]</scope>
    <source>
        <strain evidence="9 10">YIT 11850</strain>
    </source>
</reference>
<protein>
    <recommendedName>
        <fullName evidence="8">EamA domain-containing protein</fullName>
    </recommendedName>
</protein>
<feature type="transmembrane region" description="Helical" evidence="7">
    <location>
        <begin position="174"/>
        <end position="194"/>
    </location>
</feature>
<dbReference type="EMBL" id="ADLT01000006">
    <property type="protein sequence ID" value="EHO63906.1"/>
    <property type="molecule type" value="Genomic_DNA"/>
</dbReference>
<feature type="transmembrane region" description="Helical" evidence="7">
    <location>
        <begin position="145"/>
        <end position="162"/>
    </location>
</feature>
<dbReference type="SUPFAM" id="SSF103481">
    <property type="entry name" value="Multidrug resistance efflux transporter EmrE"/>
    <property type="match status" value="2"/>
</dbReference>
<sequence length="290" mass="31283">MSQNKADFLLFTAAFVWGSSYGFMKLGAETMPPVSIAALRCLFAFFILLPFFMKRLRKTDGKILKYSAITGFLIAGVFIGVIYGVIGTSASTAGFLISTSVIMVPILHGLWIQRMPSFPIMLGTAIVTAGLFILNGVTSISLDKGFVLCLLAAFLYALDILFTNTFVSKVDSLLLGLWQMGFAGIIAGAVSLLLETPRLPHTFPEWTAILGLAVFSSAYGFTIQAVAQEYTTPERAGFIFSLEPVFAAIFAYFFLGENMGMGELAGAALILLGVWAAGGTLKLPAWMRSR</sequence>
<keyword evidence="4 7" id="KW-0812">Transmembrane</keyword>
<feature type="transmembrane region" description="Helical" evidence="7">
    <location>
        <begin position="206"/>
        <end position="226"/>
    </location>
</feature>
<evidence type="ECO:0000259" key="8">
    <source>
        <dbReference type="Pfam" id="PF00892"/>
    </source>
</evidence>
<evidence type="ECO:0000256" key="6">
    <source>
        <dbReference type="ARBA" id="ARBA00023136"/>
    </source>
</evidence>
<proteinExistence type="inferred from homology"/>
<evidence type="ECO:0000313" key="9">
    <source>
        <dbReference type="EMBL" id="EHO63906.1"/>
    </source>
</evidence>
<dbReference type="Pfam" id="PF00892">
    <property type="entry name" value="EamA"/>
    <property type="match status" value="2"/>
</dbReference>
<evidence type="ECO:0000256" key="1">
    <source>
        <dbReference type="ARBA" id="ARBA00004651"/>
    </source>
</evidence>
<dbReference type="PATRIC" id="fig|742743.3.peg.190"/>
<dbReference type="InterPro" id="IPR037185">
    <property type="entry name" value="EmrE-like"/>
</dbReference>
<dbReference type="Proteomes" id="UP000003277">
    <property type="component" value="Unassembled WGS sequence"/>
</dbReference>
<comment type="subcellular location">
    <subcellularLocation>
        <location evidence="1">Cell membrane</location>
        <topology evidence="1">Multi-pass membrane protein</topology>
    </subcellularLocation>
</comment>
<evidence type="ECO:0000256" key="7">
    <source>
        <dbReference type="SAM" id="Phobius"/>
    </source>
</evidence>
<evidence type="ECO:0000256" key="3">
    <source>
        <dbReference type="ARBA" id="ARBA00022475"/>
    </source>
</evidence>
<name>H1CXU6_9FIRM</name>
<evidence type="ECO:0000256" key="4">
    <source>
        <dbReference type="ARBA" id="ARBA00022692"/>
    </source>
</evidence>
<comment type="caution">
    <text evidence="9">The sequence shown here is derived from an EMBL/GenBank/DDBJ whole genome shotgun (WGS) entry which is preliminary data.</text>
</comment>
<keyword evidence="3" id="KW-1003">Cell membrane</keyword>
<dbReference type="OrthoDB" id="9804865at2"/>
<keyword evidence="10" id="KW-1185">Reference proteome</keyword>
<dbReference type="InterPro" id="IPR051258">
    <property type="entry name" value="Diverse_Substrate_Transporter"/>
</dbReference>
<evidence type="ECO:0000313" key="10">
    <source>
        <dbReference type="Proteomes" id="UP000003277"/>
    </source>
</evidence>
<dbReference type="GO" id="GO:0005886">
    <property type="term" value="C:plasma membrane"/>
    <property type="evidence" value="ECO:0007669"/>
    <property type="project" value="UniProtKB-SubCell"/>
</dbReference>
<feature type="domain" description="EamA" evidence="8">
    <location>
        <begin position="144"/>
        <end position="275"/>
    </location>
</feature>
<feature type="transmembrane region" description="Helical" evidence="7">
    <location>
        <begin position="92"/>
        <end position="111"/>
    </location>
</feature>
<dbReference type="eggNOG" id="COG0697">
    <property type="taxonomic scope" value="Bacteria"/>
</dbReference>
<dbReference type="PANTHER" id="PTHR42920">
    <property type="entry name" value="OS03G0707200 PROTEIN-RELATED"/>
    <property type="match status" value="1"/>
</dbReference>
<organism evidence="9 10">
    <name type="scientific">Dialister succinatiphilus YIT 11850</name>
    <dbReference type="NCBI Taxonomy" id="742743"/>
    <lineage>
        <taxon>Bacteria</taxon>
        <taxon>Bacillati</taxon>
        <taxon>Bacillota</taxon>
        <taxon>Negativicutes</taxon>
        <taxon>Veillonellales</taxon>
        <taxon>Veillonellaceae</taxon>
        <taxon>Dialister</taxon>
    </lineage>
</organism>
<feature type="domain" description="EamA" evidence="8">
    <location>
        <begin position="5"/>
        <end position="135"/>
    </location>
</feature>
<evidence type="ECO:0000256" key="2">
    <source>
        <dbReference type="ARBA" id="ARBA00007362"/>
    </source>
</evidence>